<feature type="transmembrane region" description="Helical" evidence="7">
    <location>
        <begin position="43"/>
        <end position="64"/>
    </location>
</feature>
<keyword evidence="7" id="KW-0812">Transmembrane</keyword>
<evidence type="ECO:0000256" key="6">
    <source>
        <dbReference type="ARBA" id="ARBA00023136"/>
    </source>
</evidence>
<dbReference type="GO" id="GO:0006123">
    <property type="term" value="P:mitochondrial electron transport, cytochrome c to oxygen"/>
    <property type="evidence" value="ECO:0007669"/>
    <property type="project" value="UniProtKB-UniRule"/>
</dbReference>
<keyword evidence="7" id="KW-1133">Transmembrane helix</keyword>
<comment type="subcellular location">
    <subcellularLocation>
        <location evidence="1 7">Mitochondrion inner membrane</location>
        <topology evidence="1 7">Single-pass membrane protein</topology>
    </subcellularLocation>
</comment>
<keyword evidence="4 7" id="KW-0999">Mitochondrion inner membrane</keyword>
<name>A0AAD7FUK4_9AGAR</name>
<comment type="similarity">
    <text evidence="3 7">Belongs to the cytochrome c oxidase VIIc family.</text>
</comment>
<keyword evidence="5 7" id="KW-0496">Mitochondrion</keyword>
<evidence type="ECO:0000256" key="5">
    <source>
        <dbReference type="ARBA" id="ARBA00023128"/>
    </source>
</evidence>
<dbReference type="EMBL" id="JARKIF010000005">
    <property type="protein sequence ID" value="KAJ7638730.1"/>
    <property type="molecule type" value="Genomic_DNA"/>
</dbReference>
<dbReference type="Proteomes" id="UP001221142">
    <property type="component" value="Unassembled WGS sequence"/>
</dbReference>
<comment type="caution">
    <text evidence="8">The sequence shown here is derived from an EMBL/GenBank/DDBJ whole genome shotgun (WGS) entry which is preliminary data.</text>
</comment>
<gene>
    <name evidence="8" type="ORF">FB45DRAFT_1054977</name>
</gene>
<evidence type="ECO:0000256" key="2">
    <source>
        <dbReference type="ARBA" id="ARBA00004673"/>
    </source>
</evidence>
<evidence type="ECO:0000256" key="1">
    <source>
        <dbReference type="ARBA" id="ARBA00004434"/>
    </source>
</evidence>
<comment type="subunit">
    <text evidence="7">Component of the cytochrome c oxidase (complex IV, CIV), a multisubunit enzyme composed of a catalytic core of 3 subunits and several supernumerary subunits. The complex exists as a monomer or a dimer and forms supercomplexes (SCs) in the inner mitochondrial membrane with ubiquinol-cytochrome c oxidoreductase (cytochrome b-c1 complex, complex III, CIII).</text>
</comment>
<keyword evidence="7" id="KW-0809">Transit peptide</keyword>
<dbReference type="Gene3D" id="4.10.49.10">
    <property type="entry name" value="Cytochrome c oxidase subunit VIIc"/>
    <property type="match status" value="1"/>
</dbReference>
<evidence type="ECO:0000256" key="4">
    <source>
        <dbReference type="ARBA" id="ARBA00022792"/>
    </source>
</evidence>
<proteinExistence type="inferred from homology"/>
<accession>A0AAD7FUK4</accession>
<reference evidence="8" key="1">
    <citation type="submission" date="2023-03" db="EMBL/GenBank/DDBJ databases">
        <title>Massive genome expansion in bonnet fungi (Mycena s.s.) driven by repeated elements and novel gene families across ecological guilds.</title>
        <authorList>
            <consortium name="Lawrence Berkeley National Laboratory"/>
            <person name="Harder C.B."/>
            <person name="Miyauchi S."/>
            <person name="Viragh M."/>
            <person name="Kuo A."/>
            <person name="Thoen E."/>
            <person name="Andreopoulos B."/>
            <person name="Lu D."/>
            <person name="Skrede I."/>
            <person name="Drula E."/>
            <person name="Henrissat B."/>
            <person name="Morin E."/>
            <person name="Kohler A."/>
            <person name="Barry K."/>
            <person name="LaButti K."/>
            <person name="Morin E."/>
            <person name="Salamov A."/>
            <person name="Lipzen A."/>
            <person name="Mereny Z."/>
            <person name="Hegedus B."/>
            <person name="Baldrian P."/>
            <person name="Stursova M."/>
            <person name="Weitz H."/>
            <person name="Taylor A."/>
            <person name="Grigoriev I.V."/>
            <person name="Nagy L.G."/>
            <person name="Martin F."/>
            <person name="Kauserud H."/>
        </authorList>
    </citation>
    <scope>NUCLEOTIDE SEQUENCE</scope>
    <source>
        <strain evidence="8">9284</strain>
    </source>
</reference>
<evidence type="ECO:0000313" key="9">
    <source>
        <dbReference type="Proteomes" id="UP001221142"/>
    </source>
</evidence>
<dbReference type="InterPro" id="IPR036636">
    <property type="entry name" value="COX7C/Cox8_sf"/>
</dbReference>
<dbReference type="GO" id="GO:0005743">
    <property type="term" value="C:mitochondrial inner membrane"/>
    <property type="evidence" value="ECO:0007669"/>
    <property type="project" value="UniProtKB-SubCell"/>
</dbReference>
<evidence type="ECO:0000256" key="7">
    <source>
        <dbReference type="RuleBase" id="RU368123"/>
    </source>
</evidence>
<keyword evidence="6 7" id="KW-0472">Membrane</keyword>
<comment type="pathway">
    <text evidence="2 7">Energy metabolism; oxidative phosphorylation.</text>
</comment>
<dbReference type="Pfam" id="PF02935">
    <property type="entry name" value="COX7C"/>
    <property type="match status" value="1"/>
</dbReference>
<comment type="function">
    <text evidence="7">Component of the cytochrome c oxidase, the last enzyme in the mitochondrial electron transport chain which drives oxidative phosphorylation. The respiratory chain contains 3 multisubunit complexes succinate dehydrogenase (complex II, CII), ubiquinol-cytochrome c oxidoreductase (cytochrome b-c1 complex, complex III, CIII) and cytochrome c oxidase (complex IV, CIV), that cooperate to transfer electrons derived from NADH and succinate to molecular oxygen, creating an electrochemical gradient over the inner membrane that drives transmembrane transport and the ATP synthase. Cytochrome c oxidase is the component of the respiratory chain that catalyzes the reduction of oxygen to water. Electrons originating from reduced cytochrome c in the intermembrane space (IMS) are transferred via the dinuclear copper A center (CU(A)) of subunit 2 and heme A of subunit 1 to the active site in subunit 1, a binuclear center (BNC) formed by heme A3 and copper B (CU(B)). The BNC reduces molecular oxygen to 2 water molecules using 4 electrons from cytochrome c in the IMS and 4 protons from the mitochondrial matrix.</text>
</comment>
<protein>
    <recommendedName>
        <fullName evidence="7">Cytochrome c oxidase subunit 8, mitochondrial</fullName>
    </recommendedName>
    <alternativeName>
        <fullName evidence="7">Cytochrome c oxidase polypeptide VIII</fullName>
    </alternativeName>
</protein>
<organism evidence="8 9">
    <name type="scientific">Roridomyces roridus</name>
    <dbReference type="NCBI Taxonomy" id="1738132"/>
    <lineage>
        <taxon>Eukaryota</taxon>
        <taxon>Fungi</taxon>
        <taxon>Dikarya</taxon>
        <taxon>Basidiomycota</taxon>
        <taxon>Agaricomycotina</taxon>
        <taxon>Agaricomycetes</taxon>
        <taxon>Agaricomycetidae</taxon>
        <taxon>Agaricales</taxon>
        <taxon>Marasmiineae</taxon>
        <taxon>Mycenaceae</taxon>
        <taxon>Roridomyces</taxon>
    </lineage>
</organism>
<sequence>MLASRLVQTPLRKFIHTSAVRQSGHGHYNHLPFKAPFQGGRNVPFGVTLSLYLAFGFSIPFVAVKISQMKREA</sequence>
<dbReference type="AlphaFoldDB" id="A0AAD7FUK4"/>
<dbReference type="GO" id="GO:0045277">
    <property type="term" value="C:respiratory chain complex IV"/>
    <property type="evidence" value="ECO:0007669"/>
    <property type="project" value="UniProtKB-UniRule"/>
</dbReference>
<dbReference type="InterPro" id="IPR004202">
    <property type="entry name" value="COX7C/Cox8"/>
</dbReference>
<evidence type="ECO:0000256" key="3">
    <source>
        <dbReference type="ARBA" id="ARBA00010514"/>
    </source>
</evidence>
<evidence type="ECO:0000313" key="8">
    <source>
        <dbReference type="EMBL" id="KAJ7638730.1"/>
    </source>
</evidence>
<keyword evidence="9" id="KW-1185">Reference proteome</keyword>